<dbReference type="AlphaFoldDB" id="A0A7K3LSP9"/>
<dbReference type="EMBL" id="JAADZU010000054">
    <property type="protein sequence ID" value="NDK91041.1"/>
    <property type="molecule type" value="Genomic_DNA"/>
</dbReference>
<dbReference type="Proteomes" id="UP000466307">
    <property type="component" value="Unassembled WGS sequence"/>
</dbReference>
<name>A0A7K3LSP9_9ACTN</name>
<keyword evidence="3" id="KW-1185">Reference proteome</keyword>
<accession>A0A7K3LSP9</accession>
<dbReference type="RefSeq" id="WP_059036634.1">
    <property type="nucleotide sequence ID" value="NZ_JAADZU010000054.1"/>
</dbReference>
<feature type="region of interest" description="Disordered" evidence="1">
    <location>
        <begin position="51"/>
        <end position="84"/>
    </location>
</feature>
<sequence length="112" mass="12020">MTAVIVTAPVVLVTYDDGLVQYQYQSVVPVEVPEAEAARLAHLGLVTVTDVDDDEPISEDVPASVNPQATGSPERPPRSGSKEAWVEYAVSHGIDRQLAEDSTKADLIAEFD</sequence>
<proteinExistence type="predicted"/>
<evidence type="ECO:0000256" key="1">
    <source>
        <dbReference type="SAM" id="MobiDB-lite"/>
    </source>
</evidence>
<comment type="caution">
    <text evidence="2">The sequence shown here is derived from an EMBL/GenBank/DDBJ whole genome shotgun (WGS) entry which is preliminary data.</text>
</comment>
<gene>
    <name evidence="2" type="ORF">GYA93_15825</name>
</gene>
<evidence type="ECO:0000313" key="2">
    <source>
        <dbReference type="EMBL" id="NDK91041.1"/>
    </source>
</evidence>
<feature type="compositionally biased region" description="Basic and acidic residues" evidence="1">
    <location>
        <begin position="75"/>
        <end position="84"/>
    </location>
</feature>
<protein>
    <submittedName>
        <fullName evidence="2">Uncharacterized protein</fullName>
    </submittedName>
</protein>
<organism evidence="2 3">
    <name type="scientific">Gordonia desulfuricans</name>
    <dbReference type="NCBI Taxonomy" id="89051"/>
    <lineage>
        <taxon>Bacteria</taxon>
        <taxon>Bacillati</taxon>
        <taxon>Actinomycetota</taxon>
        <taxon>Actinomycetes</taxon>
        <taxon>Mycobacteriales</taxon>
        <taxon>Gordoniaceae</taxon>
        <taxon>Gordonia</taxon>
    </lineage>
</organism>
<reference evidence="2 3" key="1">
    <citation type="submission" date="2020-01" db="EMBL/GenBank/DDBJ databases">
        <title>Investigation of new actinobacteria for the biodesulphurisation of diesel fuel.</title>
        <authorList>
            <person name="Athi Narayanan S.M."/>
        </authorList>
    </citation>
    <scope>NUCLEOTIDE SEQUENCE [LARGE SCALE GENOMIC DNA]</scope>
    <source>
        <strain evidence="2 3">213E</strain>
    </source>
</reference>
<evidence type="ECO:0000313" key="3">
    <source>
        <dbReference type="Proteomes" id="UP000466307"/>
    </source>
</evidence>